<dbReference type="Proteomes" id="UP000677611">
    <property type="component" value="Unassembled WGS sequence"/>
</dbReference>
<sequence>MDLKELIIEQLISNHHVYKMEDGRQLYEPSVKELQELLKKEQNNDRTTQNYR</sequence>
<accession>A0ABS3P564</accession>
<reference evidence="1 2" key="1">
    <citation type="submission" date="2021-03" db="EMBL/GenBank/DDBJ databases">
        <title>Identification of novel Bacillus strains.</title>
        <authorList>
            <person name="Xiao Z."/>
            <person name="Li Y."/>
            <person name="Shen J."/>
        </authorList>
    </citation>
    <scope>NUCLEOTIDE SEQUENCE [LARGE SCALE GENOMIC DNA]</scope>
    <source>
        <strain evidence="1 2">SY8</strain>
    </source>
</reference>
<evidence type="ECO:0000313" key="2">
    <source>
        <dbReference type="Proteomes" id="UP000677611"/>
    </source>
</evidence>
<keyword evidence="2" id="KW-1185">Reference proteome</keyword>
<organism evidence="1 2">
    <name type="scientific">Bacillus arachidis</name>
    <dbReference type="NCBI Taxonomy" id="2819290"/>
    <lineage>
        <taxon>Bacteria</taxon>
        <taxon>Bacillati</taxon>
        <taxon>Bacillota</taxon>
        <taxon>Bacilli</taxon>
        <taxon>Bacillales</taxon>
        <taxon>Bacillaceae</taxon>
        <taxon>Bacillus</taxon>
    </lineage>
</organism>
<dbReference type="EMBL" id="JAGDQJ010000041">
    <property type="protein sequence ID" value="MBO1628327.1"/>
    <property type="molecule type" value="Genomic_DNA"/>
</dbReference>
<dbReference type="RefSeq" id="WP_208019375.1">
    <property type="nucleotide sequence ID" value="NZ_JAGDQJ010000041.1"/>
</dbReference>
<name>A0ABS3P564_9BACI</name>
<dbReference type="InterPro" id="IPR025072">
    <property type="entry name" value="Fur_reg_FbpA"/>
</dbReference>
<proteinExistence type="predicted"/>
<evidence type="ECO:0000313" key="1">
    <source>
        <dbReference type="EMBL" id="MBO1628327.1"/>
    </source>
</evidence>
<comment type="caution">
    <text evidence="1">The sequence shown here is derived from an EMBL/GenBank/DDBJ whole genome shotgun (WGS) entry which is preliminary data.</text>
</comment>
<gene>
    <name evidence="1" type="primary">fbpA</name>
    <name evidence="1" type="ORF">J4P90_24625</name>
</gene>
<protein>
    <submittedName>
        <fullName evidence="1">Fur-regulated basic protein FbpA</fullName>
    </submittedName>
</protein>
<dbReference type="Pfam" id="PF13076">
    <property type="entry name" value="Fur_reg_FbpA"/>
    <property type="match status" value="1"/>
</dbReference>